<dbReference type="RefSeq" id="WP_145790959.1">
    <property type="nucleotide sequence ID" value="NZ_BAAABR010000007.1"/>
</dbReference>
<dbReference type="PROSITE" id="PS51257">
    <property type="entry name" value="PROKAR_LIPOPROTEIN"/>
    <property type="match status" value="1"/>
</dbReference>
<dbReference type="Proteomes" id="UP000318416">
    <property type="component" value="Unassembled WGS sequence"/>
</dbReference>
<name>A0A561EQQ4_9ACTN</name>
<evidence type="ECO:0000313" key="2">
    <source>
        <dbReference type="Proteomes" id="UP000318416"/>
    </source>
</evidence>
<dbReference type="AlphaFoldDB" id="A0A561EQQ4"/>
<proteinExistence type="predicted"/>
<gene>
    <name evidence="1" type="ORF">FB465_2993</name>
</gene>
<evidence type="ECO:0000313" key="1">
    <source>
        <dbReference type="EMBL" id="TWE17946.1"/>
    </source>
</evidence>
<accession>A0A561EQQ4</accession>
<comment type="caution">
    <text evidence="1">The sequence shown here is derived from an EMBL/GenBank/DDBJ whole genome shotgun (WGS) entry which is preliminary data.</text>
</comment>
<organism evidence="1 2">
    <name type="scientific">Kitasatospora atroaurantiaca</name>
    <dbReference type="NCBI Taxonomy" id="285545"/>
    <lineage>
        <taxon>Bacteria</taxon>
        <taxon>Bacillati</taxon>
        <taxon>Actinomycetota</taxon>
        <taxon>Actinomycetes</taxon>
        <taxon>Kitasatosporales</taxon>
        <taxon>Streptomycetaceae</taxon>
        <taxon>Kitasatospora</taxon>
    </lineage>
</organism>
<reference evidence="1 2" key="1">
    <citation type="submission" date="2019-06" db="EMBL/GenBank/DDBJ databases">
        <title>Sequencing the genomes of 1000 actinobacteria strains.</title>
        <authorList>
            <person name="Klenk H.-P."/>
        </authorList>
    </citation>
    <scope>NUCLEOTIDE SEQUENCE [LARGE SCALE GENOMIC DNA]</scope>
    <source>
        <strain evidence="1 2">DSM 41649</strain>
    </source>
</reference>
<keyword evidence="2" id="KW-1185">Reference proteome</keyword>
<dbReference type="EMBL" id="VIVR01000001">
    <property type="protein sequence ID" value="TWE17946.1"/>
    <property type="molecule type" value="Genomic_DNA"/>
</dbReference>
<sequence>MARGWLRGLAVTVAVTVLASCGQGEEDAQAGPVRGIVVDLGGRLAVLDSLDAEPRIVGEREEDTEKFDGYHLTSPRRLAQGGRIVGIRQGTAVAVSAEDPMRAVLVAPAADWFPTSDGKRLWTVTEESTDTACPGQQLPKTVRARYTAADHEPSGRPAHRTLTLPCGYQPVAESIEGLVAEQTTADTPAEASVARTRVVVMDQAGTAAARTVTESGTALGAAGKHILWRGDGCTQAACTQVYDTLRHASGPVPSCPSGTPVGRGILDPSGRWYATVLHADDGDRLGVLDLDRPGCKDFGSFTGLPEGDKDLGDSLTVSWSGAQLLLLDATGGELHAMNARTGRAEHRSRRLELGDGAQIWGALAG</sequence>
<dbReference type="OrthoDB" id="4056786at2"/>
<protein>
    <submittedName>
        <fullName evidence="1">Uncharacterized protein</fullName>
    </submittedName>
</protein>
<dbReference type="SUPFAM" id="SSF75011">
    <property type="entry name" value="3-carboxy-cis,cis-mucoante lactonizing enzyme"/>
    <property type="match status" value="1"/>
</dbReference>